<feature type="domain" description="CobW/HypB/UreG nucleotide-binding" evidence="8">
    <location>
        <begin position="6"/>
        <end position="127"/>
    </location>
</feature>
<dbReference type="InterPro" id="IPR052923">
    <property type="entry name" value="UPF0718"/>
</dbReference>
<name>A0A564VMH0_9FIRM</name>
<feature type="transmembrane region" description="Helical" evidence="7">
    <location>
        <begin position="457"/>
        <end position="477"/>
    </location>
</feature>
<dbReference type="GO" id="GO:0005886">
    <property type="term" value="C:plasma membrane"/>
    <property type="evidence" value="ECO:0007669"/>
    <property type="project" value="UniProtKB-SubCell"/>
</dbReference>
<keyword evidence="5 7" id="KW-1133">Transmembrane helix</keyword>
<dbReference type="Pfam" id="PF02492">
    <property type="entry name" value="cobW"/>
    <property type="match status" value="1"/>
</dbReference>
<sequence length="525" mass="58579">MMSASVYILTGFLDSGKTTLLSRIIRKRRNRKILVIQFEEVEEELEISPSEYEKYRHLIYSKKEMDTDFDTVSDEIAEEIELGNYDEIWIEWNGMEPFSSLEKIFLQRQLSLFLHIEKVIYLADVPLAEQMLGQTGEGPVSQAASSDVAFLRHAKDPVLRKKFTEELKTFAPSLEIYNYTGHVIAHELQKKKGNPVVEWIGWAAWAGILIALVPLFSRHGIPLMKAVTIFMGVFLQAVPFLILGVLLSSAIQTYVSEKCIAKIFPKKTIPSMIIGIIAGFFLPVCDCASIPVFKSLIRKGIPLPAAVCFMTASPVINPVVILSTYHAYNGNIRAVLYRCGTGILCSFLIGLTFLIRSPEDFLRNDADMGNFCTCGCYVSGTDSDTFMGKFNQFCIHARMEFYTVSRYLLAGIGTSVLFQMLNLNRIGTLGNQWISASVFFMMLLAFLLSLCSSSDAVVARSLSGTSNFIPTLGFLVYGPMMDIKNVIMLHSYFKKKFILRLVITVTVICYGVVVVLGVLTGGIGI</sequence>
<evidence type="ECO:0000313" key="9">
    <source>
        <dbReference type="EMBL" id="VUX33183.1"/>
    </source>
</evidence>
<keyword evidence="4 7" id="KW-0812">Transmembrane</keyword>
<gene>
    <name evidence="9" type="ORF">RSSSTS7063_02535</name>
</gene>
<feature type="transmembrane region" description="Helical" evidence="7">
    <location>
        <begin position="229"/>
        <end position="251"/>
    </location>
</feature>
<proteinExistence type="inferred from homology"/>
<reference evidence="9 10" key="1">
    <citation type="submission" date="2019-07" db="EMBL/GenBank/DDBJ databases">
        <authorList>
            <person name="Hibberd C M."/>
            <person name="Gehrig L. J."/>
            <person name="Chang H.-W."/>
            <person name="Venkatesh S."/>
        </authorList>
    </citation>
    <scope>NUCLEOTIDE SEQUENCE [LARGE SCALE GENOMIC DNA]</scope>
    <source>
        <strain evidence="9">Blautia_luti_SSTS_Bg7063</strain>
    </source>
</reference>
<keyword evidence="10" id="KW-1185">Reference proteome</keyword>
<feature type="transmembrane region" description="Helical" evidence="7">
    <location>
        <begin position="497"/>
        <end position="519"/>
    </location>
</feature>
<keyword evidence="3" id="KW-1003">Cell membrane</keyword>
<feature type="transmembrane region" description="Helical" evidence="7">
    <location>
        <begin position="433"/>
        <end position="450"/>
    </location>
</feature>
<dbReference type="InterPro" id="IPR005524">
    <property type="entry name" value="DUF318"/>
</dbReference>
<evidence type="ECO:0000256" key="5">
    <source>
        <dbReference type="ARBA" id="ARBA00022989"/>
    </source>
</evidence>
<evidence type="ECO:0000256" key="2">
    <source>
        <dbReference type="ARBA" id="ARBA00006386"/>
    </source>
</evidence>
<feature type="transmembrane region" description="Helical" evidence="7">
    <location>
        <begin position="199"/>
        <end position="217"/>
    </location>
</feature>
<dbReference type="InterPro" id="IPR027417">
    <property type="entry name" value="P-loop_NTPase"/>
</dbReference>
<evidence type="ECO:0000256" key="4">
    <source>
        <dbReference type="ARBA" id="ARBA00022692"/>
    </source>
</evidence>
<dbReference type="InterPro" id="IPR003495">
    <property type="entry name" value="CobW/HypB/UreG_nucleotide-bd"/>
</dbReference>
<evidence type="ECO:0000256" key="7">
    <source>
        <dbReference type="SAM" id="Phobius"/>
    </source>
</evidence>
<evidence type="ECO:0000313" key="10">
    <source>
        <dbReference type="Proteomes" id="UP000408482"/>
    </source>
</evidence>
<organism evidence="9 10">
    <name type="scientific">Blautia luti</name>
    <dbReference type="NCBI Taxonomy" id="89014"/>
    <lineage>
        <taxon>Bacteria</taxon>
        <taxon>Bacillati</taxon>
        <taxon>Bacillota</taxon>
        <taxon>Clostridia</taxon>
        <taxon>Lachnospirales</taxon>
        <taxon>Lachnospiraceae</taxon>
        <taxon>Blautia</taxon>
    </lineage>
</organism>
<accession>A0A564VMH0</accession>
<dbReference type="SUPFAM" id="SSF52540">
    <property type="entry name" value="P-loop containing nucleoside triphosphate hydrolases"/>
    <property type="match status" value="1"/>
</dbReference>
<dbReference type="AlphaFoldDB" id="A0A564VMH0"/>
<dbReference type="Gene3D" id="3.40.50.300">
    <property type="entry name" value="P-loop containing nucleotide triphosphate hydrolases"/>
    <property type="match status" value="1"/>
</dbReference>
<evidence type="ECO:0000259" key="8">
    <source>
        <dbReference type="Pfam" id="PF02492"/>
    </source>
</evidence>
<feature type="transmembrane region" description="Helical" evidence="7">
    <location>
        <begin position="404"/>
        <end position="421"/>
    </location>
</feature>
<feature type="transmembrane region" description="Helical" evidence="7">
    <location>
        <begin position="305"/>
        <end position="328"/>
    </location>
</feature>
<comment type="similarity">
    <text evidence="2">Belongs to the UPF0718 family.</text>
</comment>
<comment type="subcellular location">
    <subcellularLocation>
        <location evidence="1">Cell membrane</location>
        <topology evidence="1">Multi-pass membrane protein</topology>
    </subcellularLocation>
</comment>
<dbReference type="Pfam" id="PF03773">
    <property type="entry name" value="ArsP_1"/>
    <property type="match status" value="1"/>
</dbReference>
<protein>
    <submittedName>
        <fullName evidence="9">Putative permease</fullName>
    </submittedName>
</protein>
<keyword evidence="6 7" id="KW-0472">Membrane</keyword>
<feature type="transmembrane region" description="Helical" evidence="7">
    <location>
        <begin position="271"/>
        <end position="293"/>
    </location>
</feature>
<feature type="transmembrane region" description="Helical" evidence="7">
    <location>
        <begin position="334"/>
        <end position="355"/>
    </location>
</feature>
<evidence type="ECO:0000256" key="6">
    <source>
        <dbReference type="ARBA" id="ARBA00023136"/>
    </source>
</evidence>
<evidence type="ECO:0000256" key="1">
    <source>
        <dbReference type="ARBA" id="ARBA00004651"/>
    </source>
</evidence>
<dbReference type="PANTHER" id="PTHR34184">
    <property type="entry name" value="UPF0718 PROTEIN YCGR"/>
    <property type="match status" value="1"/>
</dbReference>
<dbReference type="Proteomes" id="UP000408482">
    <property type="component" value="Unassembled WGS sequence"/>
</dbReference>
<evidence type="ECO:0000256" key="3">
    <source>
        <dbReference type="ARBA" id="ARBA00022475"/>
    </source>
</evidence>
<dbReference type="PANTHER" id="PTHR34184:SF4">
    <property type="entry name" value="UPF0718 PROTEIN YCGR"/>
    <property type="match status" value="1"/>
</dbReference>
<dbReference type="EMBL" id="CABHNW010000028">
    <property type="protein sequence ID" value="VUX33183.1"/>
    <property type="molecule type" value="Genomic_DNA"/>
</dbReference>
<dbReference type="RefSeq" id="WP_144092933.1">
    <property type="nucleotide sequence ID" value="NZ_CABHNW010000028.1"/>
</dbReference>